<comment type="caution">
    <text evidence="2">The sequence shown here is derived from an EMBL/GenBank/DDBJ whole genome shotgun (WGS) entry which is preliminary data.</text>
</comment>
<name>A0A9W8A8F4_9FUNG</name>
<organism evidence="2 3">
    <name type="scientific">Tieghemiomyces parasiticus</name>
    <dbReference type="NCBI Taxonomy" id="78921"/>
    <lineage>
        <taxon>Eukaryota</taxon>
        <taxon>Fungi</taxon>
        <taxon>Fungi incertae sedis</taxon>
        <taxon>Zoopagomycota</taxon>
        <taxon>Kickxellomycotina</taxon>
        <taxon>Dimargaritomycetes</taxon>
        <taxon>Dimargaritales</taxon>
        <taxon>Dimargaritaceae</taxon>
        <taxon>Tieghemiomyces</taxon>
    </lineage>
</organism>
<evidence type="ECO:0000256" key="1">
    <source>
        <dbReference type="SAM" id="SignalP"/>
    </source>
</evidence>
<keyword evidence="3" id="KW-1185">Reference proteome</keyword>
<accession>A0A9W8A8F4</accession>
<reference evidence="2" key="1">
    <citation type="submission" date="2022-07" db="EMBL/GenBank/DDBJ databases">
        <title>Phylogenomic reconstructions and comparative analyses of Kickxellomycotina fungi.</title>
        <authorList>
            <person name="Reynolds N.K."/>
            <person name="Stajich J.E."/>
            <person name="Barry K."/>
            <person name="Grigoriev I.V."/>
            <person name="Crous P."/>
            <person name="Smith M.E."/>
        </authorList>
    </citation>
    <scope>NUCLEOTIDE SEQUENCE</scope>
    <source>
        <strain evidence="2">RSA 861</strain>
    </source>
</reference>
<evidence type="ECO:0000313" key="3">
    <source>
        <dbReference type="Proteomes" id="UP001150569"/>
    </source>
</evidence>
<dbReference type="Proteomes" id="UP001150569">
    <property type="component" value="Unassembled WGS sequence"/>
</dbReference>
<evidence type="ECO:0000313" key="2">
    <source>
        <dbReference type="EMBL" id="KAJ1921300.1"/>
    </source>
</evidence>
<dbReference type="AlphaFoldDB" id="A0A9W8A8F4"/>
<gene>
    <name evidence="2" type="ORF">IWQ60_006796</name>
</gene>
<feature type="signal peptide" evidence="1">
    <location>
        <begin position="1"/>
        <end position="19"/>
    </location>
</feature>
<protein>
    <submittedName>
        <fullName evidence="2">Uncharacterized protein</fullName>
    </submittedName>
</protein>
<keyword evidence="1" id="KW-0732">Signal</keyword>
<sequence>MKSFAAVVITLLLATTALGHPTAPSPCNKQAAVTTTEVTEQHLYRRQPGAIAKTLGAAALVGAVGLGATAYAGAKLGNRAIKKTKFKYYGFRTNRVHKRLQKQVDLNNAAAKAQQLKTQ</sequence>
<dbReference type="EMBL" id="JANBPT010000422">
    <property type="protein sequence ID" value="KAJ1921300.1"/>
    <property type="molecule type" value="Genomic_DNA"/>
</dbReference>
<feature type="chain" id="PRO_5040874551" evidence="1">
    <location>
        <begin position="20"/>
        <end position="119"/>
    </location>
</feature>
<proteinExistence type="predicted"/>